<organism evidence="2 3">
    <name type="scientific">Pandoraea cepalis</name>
    <dbReference type="NCBI Taxonomy" id="2508294"/>
    <lineage>
        <taxon>Bacteria</taxon>
        <taxon>Pseudomonadati</taxon>
        <taxon>Pseudomonadota</taxon>
        <taxon>Betaproteobacteria</taxon>
        <taxon>Burkholderiales</taxon>
        <taxon>Burkholderiaceae</taxon>
        <taxon>Pandoraea</taxon>
    </lineage>
</organism>
<gene>
    <name evidence="2" type="ORF">PCE31107_03112</name>
</gene>
<reference evidence="2 3" key="1">
    <citation type="submission" date="2019-08" db="EMBL/GenBank/DDBJ databases">
        <authorList>
            <person name="Peeters C."/>
        </authorList>
    </citation>
    <scope>NUCLEOTIDE SEQUENCE [LARGE SCALE GENOMIC DNA]</scope>
    <source>
        <strain evidence="2 3">LMG 31107</strain>
    </source>
</reference>
<dbReference type="AlphaFoldDB" id="A0A5E4W923"/>
<protein>
    <recommendedName>
        <fullName evidence="1">DUF4224 domain-containing protein</fullName>
    </recommendedName>
</protein>
<name>A0A5E4W923_9BURK</name>
<dbReference type="Proteomes" id="UP000396788">
    <property type="component" value="Unassembled WGS sequence"/>
</dbReference>
<dbReference type="InterPro" id="IPR025319">
    <property type="entry name" value="DUF4224"/>
</dbReference>
<dbReference type="Pfam" id="PF13986">
    <property type="entry name" value="DUF4224"/>
    <property type="match status" value="1"/>
</dbReference>
<evidence type="ECO:0000259" key="1">
    <source>
        <dbReference type="Pfam" id="PF13986"/>
    </source>
</evidence>
<evidence type="ECO:0000313" key="3">
    <source>
        <dbReference type="Proteomes" id="UP000396788"/>
    </source>
</evidence>
<dbReference type="EMBL" id="CABPRY010000007">
    <property type="protein sequence ID" value="VVE20369.1"/>
    <property type="molecule type" value="Genomic_DNA"/>
</dbReference>
<dbReference type="RefSeq" id="WP_150609621.1">
    <property type="nucleotide sequence ID" value="NZ_CABPRY010000007.1"/>
</dbReference>
<accession>A0A5E4W923</accession>
<feature type="domain" description="DUF4224" evidence="1">
    <location>
        <begin position="4"/>
        <end position="47"/>
    </location>
</feature>
<proteinExistence type="predicted"/>
<sequence>MDTFLTPEEIRYLTGRQVKAKQVDALRRMGIPFFVNARGMAIVARVAIEGRATALPVFKGWKPKVLGG</sequence>
<evidence type="ECO:0000313" key="2">
    <source>
        <dbReference type="EMBL" id="VVE20369.1"/>
    </source>
</evidence>